<feature type="chain" id="PRO_5040167458" description="Ecp2 effector protein-like domain-containing protein" evidence="1">
    <location>
        <begin position="19"/>
        <end position="141"/>
    </location>
</feature>
<evidence type="ECO:0000313" key="3">
    <source>
        <dbReference type="EMBL" id="KAH6644936.1"/>
    </source>
</evidence>
<dbReference type="GeneID" id="70129909"/>
<evidence type="ECO:0000256" key="1">
    <source>
        <dbReference type="SAM" id="SignalP"/>
    </source>
</evidence>
<feature type="domain" description="Ecp2 effector protein-like" evidence="2">
    <location>
        <begin position="34"/>
        <end position="131"/>
    </location>
</feature>
<feature type="signal peptide" evidence="1">
    <location>
        <begin position="1"/>
        <end position="18"/>
    </location>
</feature>
<dbReference type="EMBL" id="JAGPXC010000012">
    <property type="protein sequence ID" value="KAH6644936.1"/>
    <property type="molecule type" value="Genomic_DNA"/>
</dbReference>
<keyword evidence="1" id="KW-0732">Signal</keyword>
<name>A0A9P8RKP8_9PEZI</name>
<dbReference type="RefSeq" id="XP_045951450.1">
    <property type="nucleotide sequence ID" value="XM_046101017.1"/>
</dbReference>
<reference evidence="3" key="1">
    <citation type="journal article" date="2021" name="Nat. Commun.">
        <title>Genetic determinants of endophytism in the Arabidopsis root mycobiome.</title>
        <authorList>
            <person name="Mesny F."/>
            <person name="Miyauchi S."/>
            <person name="Thiergart T."/>
            <person name="Pickel B."/>
            <person name="Atanasova L."/>
            <person name="Karlsson M."/>
            <person name="Huettel B."/>
            <person name="Barry K.W."/>
            <person name="Haridas S."/>
            <person name="Chen C."/>
            <person name="Bauer D."/>
            <person name="Andreopoulos W."/>
            <person name="Pangilinan J."/>
            <person name="LaButti K."/>
            <person name="Riley R."/>
            <person name="Lipzen A."/>
            <person name="Clum A."/>
            <person name="Drula E."/>
            <person name="Henrissat B."/>
            <person name="Kohler A."/>
            <person name="Grigoriev I.V."/>
            <person name="Martin F.M."/>
            <person name="Hacquard S."/>
        </authorList>
    </citation>
    <scope>NUCLEOTIDE SEQUENCE</scope>
    <source>
        <strain evidence="3">MPI-SDFR-AT-0073</strain>
    </source>
</reference>
<protein>
    <recommendedName>
        <fullName evidence="2">Ecp2 effector protein-like domain-containing protein</fullName>
    </recommendedName>
</protein>
<keyword evidence="4" id="KW-1185">Reference proteome</keyword>
<dbReference type="Pfam" id="PF14856">
    <property type="entry name" value="Hce2"/>
    <property type="match status" value="1"/>
</dbReference>
<evidence type="ECO:0000313" key="4">
    <source>
        <dbReference type="Proteomes" id="UP000758603"/>
    </source>
</evidence>
<dbReference type="OrthoDB" id="4723556at2759"/>
<proteinExistence type="predicted"/>
<comment type="caution">
    <text evidence="3">The sequence shown here is derived from an EMBL/GenBank/DDBJ whole genome shotgun (WGS) entry which is preliminary data.</text>
</comment>
<organism evidence="3 4">
    <name type="scientific">Truncatella angustata</name>
    <dbReference type="NCBI Taxonomy" id="152316"/>
    <lineage>
        <taxon>Eukaryota</taxon>
        <taxon>Fungi</taxon>
        <taxon>Dikarya</taxon>
        <taxon>Ascomycota</taxon>
        <taxon>Pezizomycotina</taxon>
        <taxon>Sordariomycetes</taxon>
        <taxon>Xylariomycetidae</taxon>
        <taxon>Amphisphaeriales</taxon>
        <taxon>Sporocadaceae</taxon>
        <taxon>Truncatella</taxon>
    </lineage>
</organism>
<gene>
    <name evidence="3" type="ORF">BKA67DRAFT_541932</name>
</gene>
<dbReference type="InterPro" id="IPR029226">
    <property type="entry name" value="Ecp2-like"/>
</dbReference>
<sequence>MLVLQFAAIGLLTSGAKAGQARGTWLSGSQYTNKCGDTTWDMGTSATSPLASDCDALVKWMEGGTGGVMLSGLKTDGPNLVHREGSCSFMVTPESAGPFYVGRDDMADLVRDSVARWARDGRVGGGGATRCGDMSITWSVG</sequence>
<accession>A0A9P8RKP8</accession>
<dbReference type="AlphaFoldDB" id="A0A9P8RKP8"/>
<evidence type="ECO:0000259" key="2">
    <source>
        <dbReference type="Pfam" id="PF14856"/>
    </source>
</evidence>
<dbReference type="Proteomes" id="UP000758603">
    <property type="component" value="Unassembled WGS sequence"/>
</dbReference>